<evidence type="ECO:0000313" key="3">
    <source>
        <dbReference type="Proteomes" id="UP001320148"/>
    </source>
</evidence>
<evidence type="ECO:0008006" key="4">
    <source>
        <dbReference type="Google" id="ProtNLM"/>
    </source>
</evidence>
<dbReference type="RefSeq" id="WP_236891178.1">
    <property type="nucleotide sequence ID" value="NZ_AP024488.1"/>
</dbReference>
<reference evidence="2 3" key="1">
    <citation type="submission" date="2021-02" db="EMBL/GenBank/DDBJ databases">
        <title>Complete genome of Desulfoluna sp. strain ASN36.</title>
        <authorList>
            <person name="Takahashi A."/>
            <person name="Kojima H."/>
            <person name="Fukui M."/>
        </authorList>
    </citation>
    <scope>NUCLEOTIDE SEQUENCE [LARGE SCALE GENOMIC DNA]</scope>
    <source>
        <strain evidence="2 3">ASN36</strain>
    </source>
</reference>
<protein>
    <recommendedName>
        <fullName evidence="4">PA14 domain-containing protein</fullName>
    </recommendedName>
</protein>
<dbReference type="EMBL" id="AP024488">
    <property type="protein sequence ID" value="BCS94877.1"/>
    <property type="molecule type" value="Genomic_DNA"/>
</dbReference>
<proteinExistence type="predicted"/>
<evidence type="ECO:0000256" key="1">
    <source>
        <dbReference type="SAM" id="MobiDB-lite"/>
    </source>
</evidence>
<name>A0ABM7PCQ6_9BACT</name>
<accession>A0ABM7PCQ6</accession>
<gene>
    <name evidence="2" type="ORF">DSLASN_05090</name>
</gene>
<organism evidence="2 3">
    <name type="scientific">Desulfoluna limicola</name>
    <dbReference type="NCBI Taxonomy" id="2810562"/>
    <lineage>
        <taxon>Bacteria</taxon>
        <taxon>Pseudomonadati</taxon>
        <taxon>Thermodesulfobacteriota</taxon>
        <taxon>Desulfobacteria</taxon>
        <taxon>Desulfobacterales</taxon>
        <taxon>Desulfolunaceae</taxon>
        <taxon>Desulfoluna</taxon>
    </lineage>
</organism>
<sequence length="462" mass="51926">MGKFELIELEYIKTAAATEAINEKAKRLERYVEENDPQNSRKKNRGSFSRRVLNDIEYYYESNGDYPDNLSDIDIFNRGDNRKYLPLCDYKKALFDVGYQLDCGQADDAYRSDQTSSRRKPGSKESIKAASGYPKANSTWGEKLNPTGHVPERGFSAYYIDTNNPGKAIAHEAVDSIAINYSYDDFHGIDSKNFGAYWAGYVNTPEQETKRIAISQGWSKARMMIDGAVVYTGDSDAELLLSFEPGKHLVEVEYVNNWHTTEFSVGILEDIETLSFKEIKARLEKEVSGGYDLFYAGLYESSSKDLSVGLTIEKHDRPVVLVLSSYSAVMWKISNPYKTKIKAIVYGSHSPGSQISGEIDSSTVVLISAKNIGSYNQAPNCTCTAGHFHCDGKSMLFTINDLAHISDYRLRGFAGKYSATALRVPQTMVTDQTVQELKEKDVDIERLRKACKKENDPDFENM</sequence>
<keyword evidence="3" id="KW-1185">Reference proteome</keyword>
<dbReference type="Proteomes" id="UP001320148">
    <property type="component" value="Chromosome"/>
</dbReference>
<evidence type="ECO:0000313" key="2">
    <source>
        <dbReference type="EMBL" id="BCS94877.1"/>
    </source>
</evidence>
<feature type="region of interest" description="Disordered" evidence="1">
    <location>
        <begin position="109"/>
        <end position="144"/>
    </location>
</feature>